<reference evidence="2 3" key="1">
    <citation type="submission" date="2016-02" db="EMBL/GenBank/DDBJ databases">
        <title>Genome analysis of coral dinoflagellate symbionts highlights evolutionary adaptations to a symbiotic lifestyle.</title>
        <authorList>
            <person name="Aranda M."/>
            <person name="Li Y."/>
            <person name="Liew Y.J."/>
            <person name="Baumgarten S."/>
            <person name="Simakov O."/>
            <person name="Wilson M."/>
            <person name="Piel J."/>
            <person name="Ashoor H."/>
            <person name="Bougouffa S."/>
            <person name="Bajic V.B."/>
            <person name="Ryu T."/>
            <person name="Ravasi T."/>
            <person name="Bayer T."/>
            <person name="Micklem G."/>
            <person name="Kim H."/>
            <person name="Bhak J."/>
            <person name="Lajeunesse T.C."/>
            <person name="Voolstra C.R."/>
        </authorList>
    </citation>
    <scope>NUCLEOTIDE SEQUENCE [LARGE SCALE GENOMIC DNA]</scope>
    <source>
        <strain evidence="2 3">CCMP2467</strain>
    </source>
</reference>
<name>A0A1Q9ECX9_SYMMI</name>
<feature type="domain" description="LCCL" evidence="1">
    <location>
        <begin position="165"/>
        <end position="255"/>
    </location>
</feature>
<evidence type="ECO:0000313" key="2">
    <source>
        <dbReference type="EMBL" id="OLQ05269.1"/>
    </source>
</evidence>
<protein>
    <submittedName>
        <fullName evidence="2">Cysteine-rich secretory protein LCCL domain-containing 1</fullName>
    </submittedName>
</protein>
<accession>A0A1Q9ECX9</accession>
<keyword evidence="3" id="KW-1185">Reference proteome</keyword>
<dbReference type="Gene3D" id="2.170.130.20">
    <property type="entry name" value="LCCL-like domain"/>
    <property type="match status" value="2"/>
</dbReference>
<organism evidence="2 3">
    <name type="scientific">Symbiodinium microadriaticum</name>
    <name type="common">Dinoflagellate</name>
    <name type="synonym">Zooxanthella microadriatica</name>
    <dbReference type="NCBI Taxonomy" id="2951"/>
    <lineage>
        <taxon>Eukaryota</taxon>
        <taxon>Sar</taxon>
        <taxon>Alveolata</taxon>
        <taxon>Dinophyceae</taxon>
        <taxon>Suessiales</taxon>
        <taxon>Symbiodiniaceae</taxon>
        <taxon>Symbiodinium</taxon>
    </lineage>
</organism>
<dbReference type="PANTHER" id="PTHR31331:SF1">
    <property type="entry name" value="CYSTEINE RICH SECRETORY PROTEIN LCCL DOMAIN CONTAINING 2"/>
    <property type="match status" value="1"/>
</dbReference>
<dbReference type="Pfam" id="PF03815">
    <property type="entry name" value="LCCL"/>
    <property type="match status" value="2"/>
</dbReference>
<dbReference type="OrthoDB" id="414826at2759"/>
<dbReference type="AlphaFoldDB" id="A0A1Q9ECX9"/>
<comment type="caution">
    <text evidence="2">The sequence shown here is derived from an EMBL/GenBank/DDBJ whole genome shotgun (WGS) entry which is preliminary data.</text>
</comment>
<dbReference type="PROSITE" id="PS50820">
    <property type="entry name" value="LCCL"/>
    <property type="match status" value="2"/>
</dbReference>
<dbReference type="InterPro" id="IPR004043">
    <property type="entry name" value="LCCL"/>
</dbReference>
<dbReference type="PANTHER" id="PTHR31331">
    <property type="entry name" value="LCCL DOMAIN PROTEIN (AFU_ORTHOLOGUE AFUA_5G08630)"/>
    <property type="match status" value="1"/>
</dbReference>
<dbReference type="InterPro" id="IPR036609">
    <property type="entry name" value="LCCL_sf"/>
</dbReference>
<feature type="domain" description="LCCL" evidence="1">
    <location>
        <begin position="33"/>
        <end position="98"/>
    </location>
</feature>
<dbReference type="SMART" id="SM00603">
    <property type="entry name" value="LCCL"/>
    <property type="match status" value="1"/>
</dbReference>
<sequence>MHPTQRSSRARPVASSLFAEDAILSHDIREPKAVQVLSCLSNGNDVRWQGTMARVACPAHCEREPAAVAVGTGVHPISSPICLGAIVDNILPVYGGEMVLSKAAPVKAQRMAGKPAGLESYSGGESDVAVSISATGLKGEAWQAYTTDTIDMGKALPPEHVIQDCMQRFDQLPLQKIGESVVVNCPGRCGGAGKLVGTMIYSPDSSVCWAAEHAKVVGPKGGRALVTRRHGQNEFFGSTEGTEESQDGPGANHAFTLQLPTSDVLARMSAEGAKAAFL</sequence>
<gene>
    <name evidence="2" type="primary">CRISPLD1</name>
    <name evidence="2" type="ORF">AK812_SmicGene11584</name>
</gene>
<evidence type="ECO:0000313" key="3">
    <source>
        <dbReference type="Proteomes" id="UP000186817"/>
    </source>
</evidence>
<dbReference type="EMBL" id="LSRX01000190">
    <property type="protein sequence ID" value="OLQ05269.1"/>
    <property type="molecule type" value="Genomic_DNA"/>
</dbReference>
<dbReference type="SUPFAM" id="SSF69848">
    <property type="entry name" value="LCCL domain"/>
    <property type="match status" value="2"/>
</dbReference>
<proteinExistence type="predicted"/>
<dbReference type="Proteomes" id="UP000186817">
    <property type="component" value="Unassembled WGS sequence"/>
</dbReference>
<dbReference type="InterPro" id="IPR051957">
    <property type="entry name" value="CRISP-LCCL_domain"/>
</dbReference>
<evidence type="ECO:0000259" key="1">
    <source>
        <dbReference type="PROSITE" id="PS50820"/>
    </source>
</evidence>